<evidence type="ECO:0000256" key="4">
    <source>
        <dbReference type="ARBA" id="ARBA00022777"/>
    </source>
</evidence>
<dbReference type="PROSITE" id="PS51545">
    <property type="entry name" value="PIK_HELICAL"/>
    <property type="match status" value="1"/>
</dbReference>
<dbReference type="Gene3D" id="1.10.1070.11">
    <property type="entry name" value="Phosphatidylinositol 3-/4-kinase, catalytic domain"/>
    <property type="match status" value="1"/>
</dbReference>
<dbReference type="SUPFAM" id="SSF49562">
    <property type="entry name" value="C2 domain (Calcium/lipid-binding domain, CaLB)"/>
    <property type="match status" value="1"/>
</dbReference>
<dbReference type="PROSITE" id="PS00916">
    <property type="entry name" value="PI3_4_KINASE_2"/>
    <property type="match status" value="1"/>
</dbReference>
<dbReference type="Gene3D" id="2.60.40.150">
    <property type="entry name" value="C2 domain"/>
    <property type="match status" value="1"/>
</dbReference>
<dbReference type="InterPro" id="IPR015433">
    <property type="entry name" value="PI3/4_kinase"/>
</dbReference>
<keyword evidence="4 7" id="KW-0418">Kinase</keyword>
<dbReference type="SMART" id="SM00146">
    <property type="entry name" value="PI3Kc"/>
    <property type="match status" value="1"/>
</dbReference>
<dbReference type="CDD" id="cd00896">
    <property type="entry name" value="PI3Kc_III"/>
    <property type="match status" value="1"/>
</dbReference>
<dbReference type="CDD" id="cd00870">
    <property type="entry name" value="PI3Ka_III"/>
    <property type="match status" value="1"/>
</dbReference>
<dbReference type="EC" id="2.7.1.137" evidence="7"/>
<accession>A0ABR4NZ05</accession>
<name>A0ABR4NZ05_9SACH</name>
<dbReference type="SMART" id="SM00142">
    <property type="entry name" value="PI3K_C2"/>
    <property type="match status" value="1"/>
</dbReference>
<evidence type="ECO:0000313" key="12">
    <source>
        <dbReference type="Proteomes" id="UP001623330"/>
    </source>
</evidence>
<dbReference type="InterPro" id="IPR008290">
    <property type="entry name" value="PI3K_Vps34"/>
</dbReference>
<keyword evidence="5 7" id="KW-0067">ATP-binding</keyword>
<sequence>MVSKSVSFYPSEDIDVQLQVKIISLQGRKRLLKASEKLINPQLGLTLSNISPASDMLVSVQVFDSRTMEDLTIPVFSKYIPFRHSRVWDQWLTLPIRIKHLTPTCKLNIILWEYDGDKRVPFTTLSVPIFNDRDYTLKRGIEAIKFDKNGDQSTESMEIVDTINKFLCGEYKKVDWLDGEILRKLYKQFETVELPINTFIFNIQFPIMDLPVVYTEKLYEDIQRNIPTLYNFDNNFSVDHSISNNNGNSVVDPKLKISMGTKYNSTLKFYDPDQFNNDPVEEKFRRLERASKHSKFDKQLKPDTKKREYLNRIIAYPPGTKLTAHEKGSIWKYRYFLQSNKKALMKLLQSTNFKEETERTEVLEMMDGWAEIDIDDAIGLLGHSYRDLSVRTYAVNRLKKASDKELELYLLQLVQAVCFEYLYTFTDAMNSDFGVIDWSSGSHLTNSSHKINPNDQNLNSIIHRHHTNSEAKLPISQTFLSSIHSHSDSQMIETPIVISPLAEFLIRRALVNKRLGNYFYWYVKSESYDQPFLNQILESFLSRIAKNDEKTLQNQMNFVSLLRHCCEEIKALKDTVAKKKELLQHLLSGKVKSMLKQSAVILPLDPDIILKDVVVEESKVFKSSLSPLMITFLTSNNEKYSLMFKVGDDLRQDQLVVQIISLMNELLKNENVDLKLIPYKILATGPDEGAIQFIPNDTMANILSQYHGILPFFRAHHPDKNNELGVKQWVMDNFVKSCAGYCVITYILGVGDRHLDNLLITHDGMFFHADFGYILGQDPKPFPPLMKLPPQIIEAFGGAESSNYNKFRSYCFVAYSILRRNAGLILNLFELMKTSNIPDIRVDSEGSVLKVKERFNLDLTEEEATIHFQTLINDSVNALLPIVIDHLHNLAQYWRA</sequence>
<evidence type="ECO:0000259" key="10">
    <source>
        <dbReference type="PROSITE" id="PS51547"/>
    </source>
</evidence>
<dbReference type="Gene3D" id="3.30.1010.10">
    <property type="entry name" value="Phosphatidylinositol 3-kinase Catalytic Subunit, Chain A, domain 4"/>
    <property type="match status" value="1"/>
</dbReference>
<dbReference type="InterPro" id="IPR016024">
    <property type="entry name" value="ARM-type_fold"/>
</dbReference>
<dbReference type="InterPro" id="IPR001263">
    <property type="entry name" value="PI3K_accessory_dom"/>
</dbReference>
<evidence type="ECO:0000259" key="8">
    <source>
        <dbReference type="PROSITE" id="PS50290"/>
    </source>
</evidence>
<reference evidence="11 12" key="1">
    <citation type="submission" date="2024-05" db="EMBL/GenBank/DDBJ databases">
        <title>Long read based assembly of the Candida bracarensis genome reveals expanded adhesin content.</title>
        <authorList>
            <person name="Marcet-Houben M."/>
            <person name="Ksiezopolska E."/>
            <person name="Gabaldon T."/>
        </authorList>
    </citation>
    <scope>NUCLEOTIDE SEQUENCE [LARGE SCALE GENOMIC DNA]</scope>
    <source>
        <strain evidence="11 12">CBM6</strain>
    </source>
</reference>
<evidence type="ECO:0000259" key="9">
    <source>
        <dbReference type="PROSITE" id="PS51545"/>
    </source>
</evidence>
<evidence type="ECO:0000256" key="3">
    <source>
        <dbReference type="ARBA" id="ARBA00022741"/>
    </source>
</evidence>
<dbReference type="InterPro" id="IPR057756">
    <property type="entry name" value="PI3-kinase_type3/VPS34_cat"/>
</dbReference>
<dbReference type="InterPro" id="IPR011009">
    <property type="entry name" value="Kinase-like_dom_sf"/>
</dbReference>
<dbReference type="SUPFAM" id="SSF56112">
    <property type="entry name" value="Protein kinase-like (PK-like)"/>
    <property type="match status" value="1"/>
</dbReference>
<organism evidence="11 12">
    <name type="scientific">Nakaseomyces bracarensis</name>
    <dbReference type="NCBI Taxonomy" id="273131"/>
    <lineage>
        <taxon>Eukaryota</taxon>
        <taxon>Fungi</taxon>
        <taxon>Dikarya</taxon>
        <taxon>Ascomycota</taxon>
        <taxon>Saccharomycotina</taxon>
        <taxon>Saccharomycetes</taxon>
        <taxon>Saccharomycetales</taxon>
        <taxon>Saccharomycetaceae</taxon>
        <taxon>Nakaseomyces</taxon>
    </lineage>
</organism>
<proteinExistence type="inferred from homology"/>
<dbReference type="PROSITE" id="PS51547">
    <property type="entry name" value="C2_PI3K"/>
    <property type="match status" value="1"/>
</dbReference>
<dbReference type="Pfam" id="PF00613">
    <property type="entry name" value="PI3Ka"/>
    <property type="match status" value="1"/>
</dbReference>
<dbReference type="PIRSF" id="PIRSF000587">
    <property type="entry name" value="PI3K_Vps34"/>
    <property type="match status" value="1"/>
</dbReference>
<evidence type="ECO:0000256" key="6">
    <source>
        <dbReference type="ARBA" id="ARBA00023985"/>
    </source>
</evidence>
<dbReference type="InterPro" id="IPR035892">
    <property type="entry name" value="C2_domain_sf"/>
</dbReference>
<evidence type="ECO:0000256" key="7">
    <source>
        <dbReference type="PIRNR" id="PIRNR000587"/>
    </source>
</evidence>
<comment type="catalytic activity">
    <reaction evidence="6">
        <text>a 1,2-diacyl-sn-glycero-3-phospho-(1D-myo-inositol) + ATP = a 1,2-diacyl-sn-glycero-3-phospho-(1D-myo-inositol-3-phosphate) + ADP + H(+)</text>
        <dbReference type="Rhea" id="RHEA:12709"/>
        <dbReference type="ChEBI" id="CHEBI:15378"/>
        <dbReference type="ChEBI" id="CHEBI:30616"/>
        <dbReference type="ChEBI" id="CHEBI:57880"/>
        <dbReference type="ChEBI" id="CHEBI:58088"/>
        <dbReference type="ChEBI" id="CHEBI:456216"/>
        <dbReference type="EC" id="2.7.1.137"/>
    </reaction>
    <physiologicalReaction direction="left-to-right" evidence="6">
        <dbReference type="Rhea" id="RHEA:12710"/>
    </physiologicalReaction>
</comment>
<protein>
    <recommendedName>
        <fullName evidence="7">Phosphatidylinositol 3-kinase VPS34</fullName>
        <ecNumber evidence="7">2.7.1.137</ecNumber>
    </recommendedName>
</protein>
<dbReference type="PROSITE" id="PS50290">
    <property type="entry name" value="PI3_4_KINASE_3"/>
    <property type="match status" value="1"/>
</dbReference>
<dbReference type="InterPro" id="IPR042236">
    <property type="entry name" value="PI3K_accessory_sf"/>
</dbReference>
<dbReference type="PANTHER" id="PTHR10048">
    <property type="entry name" value="PHOSPHATIDYLINOSITOL KINASE"/>
    <property type="match status" value="1"/>
</dbReference>
<feature type="domain" description="PIK helical" evidence="9">
    <location>
        <begin position="296"/>
        <end position="547"/>
    </location>
</feature>
<dbReference type="InterPro" id="IPR000403">
    <property type="entry name" value="PI3/4_kinase_cat_dom"/>
</dbReference>
<dbReference type="SUPFAM" id="SSF48371">
    <property type="entry name" value="ARM repeat"/>
    <property type="match status" value="1"/>
</dbReference>
<dbReference type="CDD" id="cd08397">
    <property type="entry name" value="C2_PI3K_class_III"/>
    <property type="match status" value="1"/>
</dbReference>
<keyword evidence="12" id="KW-1185">Reference proteome</keyword>
<evidence type="ECO:0000256" key="5">
    <source>
        <dbReference type="ARBA" id="ARBA00022840"/>
    </source>
</evidence>
<evidence type="ECO:0000313" key="11">
    <source>
        <dbReference type="EMBL" id="KAL3234412.1"/>
    </source>
</evidence>
<comment type="caution">
    <text evidence="11">The sequence shown here is derived from an EMBL/GenBank/DDBJ whole genome shotgun (WGS) entry which is preliminary data.</text>
</comment>
<dbReference type="InterPro" id="IPR018936">
    <property type="entry name" value="PI3/4_kinase_CS"/>
</dbReference>
<dbReference type="Pfam" id="PF00454">
    <property type="entry name" value="PI3_PI4_kinase"/>
    <property type="match status" value="1"/>
</dbReference>
<dbReference type="PANTHER" id="PTHR10048:SF7">
    <property type="entry name" value="PHOSPHATIDYLINOSITOL 3-KINASE CATALYTIC SUBUNIT TYPE 3"/>
    <property type="match status" value="1"/>
</dbReference>
<dbReference type="Gene3D" id="1.25.40.70">
    <property type="entry name" value="Phosphatidylinositol 3-kinase, accessory domain (PIK)"/>
    <property type="match status" value="1"/>
</dbReference>
<feature type="domain" description="C2 PI3K-type" evidence="10">
    <location>
        <begin position="34"/>
        <end position="195"/>
    </location>
</feature>
<dbReference type="InterPro" id="IPR002420">
    <property type="entry name" value="PI3K-type_C2_dom"/>
</dbReference>
<keyword evidence="3 7" id="KW-0547">Nucleotide-binding</keyword>
<dbReference type="Pfam" id="PF00792">
    <property type="entry name" value="PI3K_C2"/>
    <property type="match status" value="1"/>
</dbReference>
<dbReference type="InterPro" id="IPR036940">
    <property type="entry name" value="PI3/4_kinase_cat_sf"/>
</dbReference>
<comment type="similarity">
    <text evidence="1">Belongs to the PI3/PI4-kinase family. Type III PI4K subfamily.</text>
</comment>
<gene>
    <name evidence="11" type="ORF">RNJ44_03174</name>
</gene>
<feature type="domain" description="PI3K/PI4K catalytic" evidence="8">
    <location>
        <begin position="614"/>
        <end position="880"/>
    </location>
</feature>
<evidence type="ECO:0000256" key="1">
    <source>
        <dbReference type="ARBA" id="ARBA00006209"/>
    </source>
</evidence>
<dbReference type="EMBL" id="JBEVYD010000003">
    <property type="protein sequence ID" value="KAL3234412.1"/>
    <property type="molecule type" value="Genomic_DNA"/>
</dbReference>
<dbReference type="SMART" id="SM00145">
    <property type="entry name" value="PI3Ka"/>
    <property type="match status" value="1"/>
</dbReference>
<dbReference type="Proteomes" id="UP001623330">
    <property type="component" value="Unassembled WGS sequence"/>
</dbReference>
<keyword evidence="2 7" id="KW-0808">Transferase</keyword>
<dbReference type="PROSITE" id="PS00915">
    <property type="entry name" value="PI3_4_KINASE_1"/>
    <property type="match status" value="1"/>
</dbReference>
<evidence type="ECO:0000256" key="2">
    <source>
        <dbReference type="ARBA" id="ARBA00022679"/>
    </source>
</evidence>